<evidence type="ECO:0000256" key="1">
    <source>
        <dbReference type="SAM" id="MobiDB-lite"/>
    </source>
</evidence>
<evidence type="ECO:0000259" key="2">
    <source>
        <dbReference type="Pfam" id="PF25590"/>
    </source>
</evidence>
<proteinExistence type="predicted"/>
<accession>A0A964XQQ8</accession>
<feature type="compositionally biased region" description="Polar residues" evidence="1">
    <location>
        <begin position="191"/>
        <end position="201"/>
    </location>
</feature>
<organism evidence="3 4">
    <name type="scientific">Candidatus Fonsibacter lacus</name>
    <dbReference type="NCBI Taxonomy" id="2576439"/>
    <lineage>
        <taxon>Bacteria</taxon>
        <taxon>Pseudomonadati</taxon>
        <taxon>Pseudomonadota</taxon>
        <taxon>Alphaproteobacteria</taxon>
        <taxon>Candidatus Pelagibacterales</taxon>
        <taxon>Candidatus Pelagibacterales incertae sedis</taxon>
        <taxon>Candidatus Fonsibacter</taxon>
    </lineage>
</organism>
<evidence type="ECO:0000313" key="3">
    <source>
        <dbReference type="EMBL" id="NBN88234.1"/>
    </source>
</evidence>
<dbReference type="AlphaFoldDB" id="A0A964XQQ8"/>
<protein>
    <recommendedName>
        <fullName evidence="2">DUF7936 domain-containing protein</fullName>
    </recommendedName>
</protein>
<dbReference type="EMBL" id="RGET01000071">
    <property type="protein sequence ID" value="NBN88234.1"/>
    <property type="molecule type" value="Genomic_DNA"/>
</dbReference>
<dbReference type="Proteomes" id="UP000713222">
    <property type="component" value="Unassembled WGS sequence"/>
</dbReference>
<name>A0A964XQQ8_9PROT</name>
<evidence type="ECO:0000313" key="4">
    <source>
        <dbReference type="Proteomes" id="UP000713222"/>
    </source>
</evidence>
<feature type="domain" description="DUF7936" evidence="2">
    <location>
        <begin position="2"/>
        <end position="79"/>
    </location>
</feature>
<dbReference type="Pfam" id="PF25590">
    <property type="entry name" value="DUF7936"/>
    <property type="match status" value="1"/>
</dbReference>
<dbReference type="InterPro" id="IPR057696">
    <property type="entry name" value="DUF7936"/>
</dbReference>
<comment type="caution">
    <text evidence="3">The sequence shown here is derived from an EMBL/GenBank/DDBJ whole genome shotgun (WGS) entry which is preliminary data.</text>
</comment>
<sequence length="220" mass="24674">MVTWKIDDVFVNPQDGERSDVVVTVAWRCAAEQDGVTVYNCGVTSLAPPKDSFVPFSQLTEDMVLNWVWENGIDKSTVEVRAHEREEAAREKYDDFEQVAYNQNLPITTVMAQTIQASDVGPDVAYYLGSNPREAERISRLSPYLQAKEIGKIEAKLVDNPPVKKSTNAPPPIKPVTAKGSSGGGYETTDPRSVSSMSTSEWIEAERRRQIKQWEAQHRR</sequence>
<gene>
    <name evidence="3" type="ORF">EBV32_03995</name>
</gene>
<reference evidence="3" key="1">
    <citation type="submission" date="2018-10" db="EMBL/GenBank/DDBJ databases">
        <title>Iterative Subtractive Binning of Freshwater Chronoseries Metagenomes Recovers Nearly Complete Genomes from over Four Hundred Novel Species.</title>
        <authorList>
            <person name="Rodriguez-R L.M."/>
            <person name="Tsementzi D."/>
            <person name="Luo C."/>
            <person name="Konstantinidis K.T."/>
        </authorList>
    </citation>
    <scope>NUCLEOTIDE SEQUENCE</scope>
    <source>
        <strain evidence="3">WB7_6_001</strain>
    </source>
</reference>
<feature type="region of interest" description="Disordered" evidence="1">
    <location>
        <begin position="160"/>
        <end position="202"/>
    </location>
</feature>